<proteinExistence type="predicted"/>
<feature type="region of interest" description="Disordered" evidence="1">
    <location>
        <begin position="255"/>
        <end position="291"/>
    </location>
</feature>
<keyword evidence="3" id="KW-1185">Reference proteome</keyword>
<comment type="caution">
    <text evidence="2">The sequence shown here is derived from an EMBL/GenBank/DDBJ whole genome shotgun (WGS) entry which is preliminary data.</text>
</comment>
<dbReference type="AlphaFoldDB" id="A0A8J2X3F7"/>
<feature type="region of interest" description="Disordered" evidence="1">
    <location>
        <begin position="30"/>
        <end position="87"/>
    </location>
</feature>
<evidence type="ECO:0000256" key="1">
    <source>
        <dbReference type="SAM" id="MobiDB-lite"/>
    </source>
</evidence>
<protein>
    <submittedName>
        <fullName evidence="2">Uncharacterized protein</fullName>
    </submittedName>
</protein>
<feature type="compositionally biased region" description="Low complexity" evidence="1">
    <location>
        <begin position="39"/>
        <end position="68"/>
    </location>
</feature>
<evidence type="ECO:0000313" key="2">
    <source>
        <dbReference type="EMBL" id="CAH0378949.1"/>
    </source>
</evidence>
<sequence>MPARRRSNNGGGETYLERLLAEFSGCCRPEEAQRPSYRAASPAAAAAPRPGWPAPDAAADAPDAAADAPTPPAPPQTRRSSSIVSDPDALSPRAVSLLIAAAELDKLSLGALREALAPLAADGRPPDGAAVAQRCARATGRGGFTDATATDALPGDALAHVVLGICAAADASDAQVLGLAAAAASELGEVDAVASTIAPGAFQSRAALADDLRAAIREAGASETDVSPNAFAAVVEACLARDVALDRAAADEREAAERERRRRTAAQAAREEQVRRSTVTQPQRPPTAVSAPHVAAVDVVVAAATLGQRTLREAADILGDDLDAAAARLARHTALPSSYFSPSFVPSTALSPEQIRAWAFQTLAARGADDAAVTDILVRVVANRTLDDISKSVESACVAPHRSGRASADVLRDLVAAVCQKGEEALPPGFVNERLVASACLPPERLRGVVATALVAPEVRAEDDYYAAQETRDREANRLRIKAAADTERRRRVDELEAGASDDD</sequence>
<dbReference type="Proteomes" id="UP000789595">
    <property type="component" value="Unassembled WGS sequence"/>
</dbReference>
<gene>
    <name evidence="2" type="ORF">PECAL_6P05500</name>
</gene>
<reference evidence="2" key="1">
    <citation type="submission" date="2021-11" db="EMBL/GenBank/DDBJ databases">
        <authorList>
            <consortium name="Genoscope - CEA"/>
            <person name="William W."/>
        </authorList>
    </citation>
    <scope>NUCLEOTIDE SEQUENCE</scope>
</reference>
<accession>A0A8J2X3F7</accession>
<organism evidence="2 3">
    <name type="scientific">Pelagomonas calceolata</name>
    <dbReference type="NCBI Taxonomy" id="35677"/>
    <lineage>
        <taxon>Eukaryota</taxon>
        <taxon>Sar</taxon>
        <taxon>Stramenopiles</taxon>
        <taxon>Ochrophyta</taxon>
        <taxon>Pelagophyceae</taxon>
        <taxon>Pelagomonadales</taxon>
        <taxon>Pelagomonadaceae</taxon>
        <taxon>Pelagomonas</taxon>
    </lineage>
</organism>
<evidence type="ECO:0000313" key="3">
    <source>
        <dbReference type="Proteomes" id="UP000789595"/>
    </source>
</evidence>
<name>A0A8J2X3F7_9STRA</name>
<dbReference type="EMBL" id="CAKKNE010000006">
    <property type="protein sequence ID" value="CAH0378949.1"/>
    <property type="molecule type" value="Genomic_DNA"/>
</dbReference>